<sequence length="540" mass="56633">MKVVVIGGVAGGMSAATRLRRLDERAEIVVLERGAHVSYANCGLPYFLGGVIEERDALLVQTPEALRARFRLDVRVRQEALSVDPAARSVRVRDLTTGDEYEESYDRLVLSPGARPFVPQLPGVERAFTLRDVSDTDRIAARLDAGARTAVVVGAGFIGVEAAENLRRRGLDVTLVELGEQVLPPLDPEMAAPLADELRAGGVRLALGTQLKEVRAHDVVLDDGRTVPADLVLIAIGVRPDVALARSAGLTIGPRGGIAVDESGRTSDPAVYAVGDAAEKRDGLTGESTLVPLANLANRHGRLVADAIVGRPVAARPATATAVVQVFGHTAAATGWNEKRLRAAGRPYQALHLHPGSHAGYYPGASPIALKVLYDPTDLRILGAQAVGADGVDKRIDVVATAMAGGLTAPELADLELAYAPPYGSAKDPVNMAGMIAENLATGTDRTVQWHEVSALRDAGATVVDVRTAAEHARGAIPGAVNIPLDELRERTAELPDGDLVVHCQVGLRGHTALRLLAGLGRDAANLDGGYATWSAGRAA</sequence>
<accession>A0ACD5A905</accession>
<keyword evidence="2" id="KW-1185">Reference proteome</keyword>
<reference evidence="1" key="1">
    <citation type="journal article" date="2025" name="Int. J. Syst. Evol. Microbiol.">
        <title>Streptomyces citrinus sp. nov., with yellow diffusible pigment.</title>
        <authorList>
            <person name="He Y."/>
            <person name="Yang E."/>
            <person name="Xu J."/>
            <person name="Sun Y."/>
            <person name="Sun L."/>
        </authorList>
    </citation>
    <scope>NUCLEOTIDE SEQUENCE</scope>
    <source>
        <strain evidence="1">Q6</strain>
    </source>
</reference>
<evidence type="ECO:0000313" key="1">
    <source>
        <dbReference type="EMBL" id="WWQ62338.1"/>
    </source>
</evidence>
<dbReference type="Proteomes" id="UP001432251">
    <property type="component" value="Chromosome"/>
</dbReference>
<evidence type="ECO:0000313" key="2">
    <source>
        <dbReference type="Proteomes" id="UP001432251"/>
    </source>
</evidence>
<gene>
    <name evidence="1" type="ORF">V2W30_02480</name>
</gene>
<proteinExistence type="predicted"/>
<dbReference type="EMBL" id="CP146022">
    <property type="protein sequence ID" value="WWQ62338.1"/>
    <property type="molecule type" value="Genomic_DNA"/>
</dbReference>
<name>A0ACD5A905_9ACTN</name>
<organism evidence="1 2">
    <name type="scientific">Streptomyces citrinus</name>
    <dbReference type="NCBI Taxonomy" id="3118173"/>
    <lineage>
        <taxon>Bacteria</taxon>
        <taxon>Bacillati</taxon>
        <taxon>Actinomycetota</taxon>
        <taxon>Actinomycetes</taxon>
        <taxon>Kitasatosporales</taxon>
        <taxon>Streptomycetaceae</taxon>
        <taxon>Streptomyces</taxon>
    </lineage>
</organism>
<protein>
    <submittedName>
        <fullName evidence="1">FAD-dependent oxidoreductase</fullName>
    </submittedName>
</protein>